<feature type="transmembrane region" description="Helical" evidence="5">
    <location>
        <begin position="179"/>
        <end position="206"/>
    </location>
</feature>
<reference evidence="7 8" key="1">
    <citation type="submission" date="2017-02" db="EMBL/GenBank/DDBJ databases">
        <authorList>
            <person name="Peterson S.W."/>
        </authorList>
    </citation>
    <scope>NUCLEOTIDE SEQUENCE [LARGE SCALE GENOMIC DNA]</scope>
    <source>
        <strain evidence="7 8">ATCC 17233</strain>
    </source>
</reference>
<evidence type="ECO:0000259" key="6">
    <source>
        <dbReference type="Pfam" id="PF12698"/>
    </source>
</evidence>
<dbReference type="OrthoDB" id="9774039at2"/>
<name>A0A1T4MDX6_9FIRM</name>
<evidence type="ECO:0000313" key="7">
    <source>
        <dbReference type="EMBL" id="SJZ65091.1"/>
    </source>
</evidence>
<comment type="subcellular location">
    <subcellularLocation>
        <location evidence="1">Membrane</location>
        <topology evidence="1">Multi-pass membrane protein</topology>
    </subcellularLocation>
</comment>
<dbReference type="RefSeq" id="WP_078787019.1">
    <property type="nucleotide sequence ID" value="NZ_FMTO01000006.1"/>
</dbReference>
<proteinExistence type="predicted"/>
<feature type="transmembrane region" description="Helical" evidence="5">
    <location>
        <begin position="260"/>
        <end position="281"/>
    </location>
</feature>
<evidence type="ECO:0000256" key="2">
    <source>
        <dbReference type="ARBA" id="ARBA00022692"/>
    </source>
</evidence>
<feature type="transmembrane region" description="Helical" evidence="5">
    <location>
        <begin position="16"/>
        <end position="35"/>
    </location>
</feature>
<feature type="transmembrane region" description="Helical" evidence="5">
    <location>
        <begin position="227"/>
        <end position="248"/>
    </location>
</feature>
<protein>
    <submittedName>
        <fullName evidence="7">ABC-type multidrug transport system, permease component</fullName>
    </submittedName>
</protein>
<evidence type="ECO:0000313" key="8">
    <source>
        <dbReference type="Proteomes" id="UP000189857"/>
    </source>
</evidence>
<evidence type="ECO:0000256" key="5">
    <source>
        <dbReference type="SAM" id="Phobius"/>
    </source>
</evidence>
<dbReference type="InterPro" id="IPR013525">
    <property type="entry name" value="ABC2_TM"/>
</dbReference>
<dbReference type="Gene3D" id="3.40.1710.10">
    <property type="entry name" value="abc type-2 transporter like domain"/>
    <property type="match status" value="1"/>
</dbReference>
<feature type="domain" description="ABC-2 type transporter transmembrane" evidence="6">
    <location>
        <begin position="15"/>
        <end position="365"/>
    </location>
</feature>
<feature type="transmembrane region" description="Helical" evidence="5">
    <location>
        <begin position="347"/>
        <end position="368"/>
    </location>
</feature>
<keyword evidence="8" id="KW-1185">Reference proteome</keyword>
<dbReference type="EMBL" id="FUXA01000007">
    <property type="protein sequence ID" value="SJZ65091.1"/>
    <property type="molecule type" value="Genomic_DNA"/>
</dbReference>
<dbReference type="AlphaFoldDB" id="A0A1T4MDX6"/>
<feature type="transmembrane region" description="Helical" evidence="5">
    <location>
        <begin position="293"/>
        <end position="312"/>
    </location>
</feature>
<sequence>MTVFKSYFKVLKSFKVSIAIYLLISVTVILILTGMGSNQDEAYSAVSHGLVIVDNDKSEVSKVLIDFLGEFNEIKEKDYSKEEIVDLMYYTKISNYIVIPEGFGDSVLNGDGSLKIDSTKDAGSRMGYLIDAEIENYINLFKNYYKGGFSIEEAAKLSTESYKNNSSVSIMEKSDNEEVFFNAFVMLPYGLMTIILSAILPVILKMGSQKIDKRSNISSMPRVKRQFMITAATVVVTVFVDIFLIVIGSVIDKESFTDRWWLMVSNICVLSVTMTMFVIAVSNLGLKERTVPAFTNVISLSFCFLGGIFVPLEMLGGMAKTLGRFVPTFWYSRAVEKIQNGGDFGDIANFLLIQLLFGVMVMTVGLAIGKAKMQKSE</sequence>
<dbReference type="Pfam" id="PF12698">
    <property type="entry name" value="ABC2_membrane_3"/>
    <property type="match status" value="1"/>
</dbReference>
<organism evidence="7 8">
    <name type="scientific">Eubacterium ruminantium</name>
    <dbReference type="NCBI Taxonomy" id="42322"/>
    <lineage>
        <taxon>Bacteria</taxon>
        <taxon>Bacillati</taxon>
        <taxon>Bacillota</taxon>
        <taxon>Clostridia</taxon>
        <taxon>Eubacteriales</taxon>
        <taxon>Eubacteriaceae</taxon>
        <taxon>Eubacterium</taxon>
    </lineage>
</organism>
<keyword evidence="4 5" id="KW-0472">Membrane</keyword>
<gene>
    <name evidence="7" type="ORF">SAMN02745110_01172</name>
</gene>
<evidence type="ECO:0000256" key="1">
    <source>
        <dbReference type="ARBA" id="ARBA00004141"/>
    </source>
</evidence>
<accession>A0A1T4MDX6</accession>
<keyword evidence="3 5" id="KW-1133">Transmembrane helix</keyword>
<evidence type="ECO:0000256" key="4">
    <source>
        <dbReference type="ARBA" id="ARBA00023136"/>
    </source>
</evidence>
<evidence type="ECO:0000256" key="3">
    <source>
        <dbReference type="ARBA" id="ARBA00022989"/>
    </source>
</evidence>
<dbReference type="GO" id="GO:0140359">
    <property type="term" value="F:ABC-type transporter activity"/>
    <property type="evidence" value="ECO:0007669"/>
    <property type="project" value="InterPro"/>
</dbReference>
<keyword evidence="2 5" id="KW-0812">Transmembrane</keyword>
<dbReference type="GO" id="GO:0016020">
    <property type="term" value="C:membrane"/>
    <property type="evidence" value="ECO:0007669"/>
    <property type="project" value="UniProtKB-SubCell"/>
</dbReference>
<dbReference type="Proteomes" id="UP000189857">
    <property type="component" value="Unassembled WGS sequence"/>
</dbReference>